<evidence type="ECO:0000256" key="12">
    <source>
        <dbReference type="ARBA" id="ARBA00050776"/>
    </source>
</evidence>
<dbReference type="InterPro" id="IPR015421">
    <property type="entry name" value="PyrdxlP-dep_Trfase_major"/>
</dbReference>
<comment type="similarity">
    <text evidence="3">Belongs to the class-V pyridoxal-phosphate-dependent aminotransferase family. NifS/IscS subfamily.</text>
</comment>
<name>A0A850RE38_9GAMM</name>
<evidence type="ECO:0000256" key="3">
    <source>
        <dbReference type="ARBA" id="ARBA00006490"/>
    </source>
</evidence>
<comment type="catalytic activity">
    <reaction evidence="12">
        <text>(sulfur carrier)-H + L-cysteine = (sulfur carrier)-SH + L-alanine</text>
        <dbReference type="Rhea" id="RHEA:43892"/>
        <dbReference type="Rhea" id="RHEA-COMP:14737"/>
        <dbReference type="Rhea" id="RHEA-COMP:14739"/>
        <dbReference type="ChEBI" id="CHEBI:29917"/>
        <dbReference type="ChEBI" id="CHEBI:35235"/>
        <dbReference type="ChEBI" id="CHEBI:57972"/>
        <dbReference type="ChEBI" id="CHEBI:64428"/>
        <dbReference type="EC" id="2.8.1.7"/>
    </reaction>
</comment>
<evidence type="ECO:0000256" key="11">
    <source>
        <dbReference type="ARBA" id="ARBA00031911"/>
    </source>
</evidence>
<dbReference type="PANTHER" id="PTHR11601:SF34">
    <property type="entry name" value="CYSTEINE DESULFURASE"/>
    <property type="match status" value="1"/>
</dbReference>
<dbReference type="PIRSF" id="PIRSF005572">
    <property type="entry name" value="NifS"/>
    <property type="match status" value="1"/>
</dbReference>
<gene>
    <name evidence="15" type="ORF">HW932_14620</name>
</gene>
<dbReference type="GO" id="GO:0031071">
    <property type="term" value="F:cysteine desulfurase activity"/>
    <property type="evidence" value="ECO:0007669"/>
    <property type="project" value="UniProtKB-EC"/>
</dbReference>
<evidence type="ECO:0000256" key="1">
    <source>
        <dbReference type="ARBA" id="ARBA00001933"/>
    </source>
</evidence>
<evidence type="ECO:0000313" key="16">
    <source>
        <dbReference type="Proteomes" id="UP000592294"/>
    </source>
</evidence>
<accession>A0A850RE38</accession>
<dbReference type="SUPFAM" id="SSF53383">
    <property type="entry name" value="PLP-dependent transferases"/>
    <property type="match status" value="1"/>
</dbReference>
<evidence type="ECO:0000256" key="4">
    <source>
        <dbReference type="ARBA" id="ARBA00012239"/>
    </source>
</evidence>
<comment type="caution">
    <text evidence="15">The sequence shown here is derived from an EMBL/GenBank/DDBJ whole genome shotgun (WGS) entry which is preliminary data.</text>
</comment>
<evidence type="ECO:0000256" key="2">
    <source>
        <dbReference type="ARBA" id="ARBA00003120"/>
    </source>
</evidence>
<keyword evidence="6" id="KW-0479">Metal-binding</keyword>
<feature type="domain" description="Aminotransferase class V" evidence="14">
    <location>
        <begin position="5"/>
        <end position="364"/>
    </location>
</feature>
<evidence type="ECO:0000256" key="9">
    <source>
        <dbReference type="ARBA" id="ARBA00023014"/>
    </source>
</evidence>
<evidence type="ECO:0000256" key="7">
    <source>
        <dbReference type="ARBA" id="ARBA00022898"/>
    </source>
</evidence>
<evidence type="ECO:0000256" key="8">
    <source>
        <dbReference type="ARBA" id="ARBA00023004"/>
    </source>
</evidence>
<dbReference type="GO" id="GO:0051536">
    <property type="term" value="F:iron-sulfur cluster binding"/>
    <property type="evidence" value="ECO:0007669"/>
    <property type="project" value="UniProtKB-KW"/>
</dbReference>
<dbReference type="PROSITE" id="PS00595">
    <property type="entry name" value="AA_TRANSFER_CLASS_5"/>
    <property type="match status" value="1"/>
</dbReference>
<keyword evidence="8" id="KW-0408">Iron</keyword>
<dbReference type="AlphaFoldDB" id="A0A850RE38"/>
<comment type="cofactor">
    <cofactor evidence="1 13">
        <name>pyridoxal 5'-phosphate</name>
        <dbReference type="ChEBI" id="CHEBI:597326"/>
    </cofactor>
</comment>
<evidence type="ECO:0000256" key="6">
    <source>
        <dbReference type="ARBA" id="ARBA00022723"/>
    </source>
</evidence>
<dbReference type="GO" id="GO:0046872">
    <property type="term" value="F:metal ion binding"/>
    <property type="evidence" value="ECO:0007669"/>
    <property type="project" value="UniProtKB-KW"/>
</dbReference>
<evidence type="ECO:0000256" key="10">
    <source>
        <dbReference type="ARBA" id="ARBA00023231"/>
    </source>
</evidence>
<organism evidence="15 16">
    <name type="scientific">Allochromatium humboldtianum</name>
    <dbReference type="NCBI Taxonomy" id="504901"/>
    <lineage>
        <taxon>Bacteria</taxon>
        <taxon>Pseudomonadati</taxon>
        <taxon>Pseudomonadota</taxon>
        <taxon>Gammaproteobacteria</taxon>
        <taxon>Chromatiales</taxon>
        <taxon>Chromatiaceae</taxon>
        <taxon>Allochromatium</taxon>
    </lineage>
</organism>
<keyword evidence="5" id="KW-0808">Transferase</keyword>
<keyword evidence="9" id="KW-0411">Iron-sulfur</keyword>
<comment type="function">
    <text evidence="2">Catalyzes the removal of elemental sulfur atoms from cysteine to produce alanine. Seems to participate in the biosynthesis of the nitrogenase metalloclusters by providing the inorganic sulfur required for the Fe-S core formation.</text>
</comment>
<evidence type="ECO:0000256" key="5">
    <source>
        <dbReference type="ARBA" id="ARBA00022679"/>
    </source>
</evidence>
<dbReference type="InterPro" id="IPR015424">
    <property type="entry name" value="PyrdxlP-dep_Trfase"/>
</dbReference>
<dbReference type="Pfam" id="PF00266">
    <property type="entry name" value="Aminotran_5"/>
    <property type="match status" value="1"/>
</dbReference>
<protein>
    <recommendedName>
        <fullName evidence="4">cysteine desulfurase</fullName>
        <ecNumber evidence="4">2.8.1.7</ecNumber>
    </recommendedName>
    <alternativeName>
        <fullName evidence="11">Nitrogenase metalloclusters biosynthesis protein NifS</fullName>
    </alternativeName>
</protein>
<proteinExistence type="inferred from homology"/>
<dbReference type="InterPro" id="IPR016454">
    <property type="entry name" value="Cysteine_dSase"/>
</dbReference>
<keyword evidence="10" id="KW-0535">Nitrogen fixation</keyword>
<dbReference type="InterPro" id="IPR015422">
    <property type="entry name" value="PyrdxlP-dep_Trfase_small"/>
</dbReference>
<dbReference type="InterPro" id="IPR000192">
    <property type="entry name" value="Aminotrans_V_dom"/>
</dbReference>
<keyword evidence="7" id="KW-0663">Pyridoxal phosphate</keyword>
<reference evidence="15 16" key="1">
    <citation type="submission" date="2020-06" db="EMBL/GenBank/DDBJ databases">
        <title>Whole-genome sequence of Allochromatium humboldtianum DSM 21881, type strain.</title>
        <authorList>
            <person name="Kyndt J.A."/>
            <person name="Meyer T.E."/>
        </authorList>
    </citation>
    <scope>NUCLEOTIDE SEQUENCE [LARGE SCALE GENOMIC DNA]</scope>
    <source>
        <strain evidence="15 16">DSM 21881</strain>
    </source>
</reference>
<dbReference type="Gene3D" id="3.40.640.10">
    <property type="entry name" value="Type I PLP-dependent aspartate aminotransferase-like (Major domain)"/>
    <property type="match status" value="1"/>
</dbReference>
<keyword evidence="16" id="KW-1185">Reference proteome</keyword>
<dbReference type="Gene3D" id="3.90.1150.10">
    <property type="entry name" value="Aspartate Aminotransferase, domain 1"/>
    <property type="match status" value="1"/>
</dbReference>
<dbReference type="InterPro" id="IPR020578">
    <property type="entry name" value="Aminotrans_V_PyrdxlP_BS"/>
</dbReference>
<dbReference type="EC" id="2.8.1.7" evidence="4"/>
<dbReference type="RefSeq" id="WP_176977234.1">
    <property type="nucleotide sequence ID" value="NZ_JABZEO010000010.1"/>
</dbReference>
<evidence type="ECO:0000313" key="15">
    <source>
        <dbReference type="EMBL" id="NVZ10496.1"/>
    </source>
</evidence>
<dbReference type="Proteomes" id="UP000592294">
    <property type="component" value="Unassembled WGS sequence"/>
</dbReference>
<dbReference type="FunFam" id="3.40.640.10:FF:000084">
    <property type="entry name" value="IscS-like cysteine desulfurase"/>
    <property type="match status" value="1"/>
</dbReference>
<evidence type="ECO:0000256" key="13">
    <source>
        <dbReference type="RuleBase" id="RU004504"/>
    </source>
</evidence>
<sequence>MPPLVYLDHNATTPIAPSVLEAMRPWLYERFGNPASDHPFGRAARTALDQARAAVAALIGATPDEILFTASATESNNLALLGAAQALKARGRHLITSAVEHPSVVQPLAHLAASGWEVSRLPVDGHGRVDPADLARALRPDTVLVSIMHANNEVGTLQPITELAAPARSQGALFHVDAAQSVGKIPVDVNALGVDLLTLAGHKFQAPKGIGALYRRAGTPLTPILHGAGQEGGLRPGTENLAYAVGLGAAARLAAERLPALSERLRSQRDRLHAQLAAAIPGLGLNGHPEARLPNTLSLAFPRVTGRELLAHTPNLAASIGSACHAGETTISGVLAAMGVEPAQALGTVRLSLGAETTEAELDTVAAALIAAWRGLTAN</sequence>
<evidence type="ECO:0000259" key="14">
    <source>
        <dbReference type="Pfam" id="PF00266"/>
    </source>
</evidence>
<dbReference type="EMBL" id="JABZEO010000010">
    <property type="protein sequence ID" value="NVZ10496.1"/>
    <property type="molecule type" value="Genomic_DNA"/>
</dbReference>
<dbReference type="PANTHER" id="PTHR11601">
    <property type="entry name" value="CYSTEINE DESULFURYLASE FAMILY MEMBER"/>
    <property type="match status" value="1"/>
</dbReference>